<dbReference type="AlphaFoldDB" id="A0AA52EK98"/>
<protein>
    <submittedName>
        <fullName evidence="1">SUF system Fe-S cluster assembly regulator</fullName>
    </submittedName>
</protein>
<evidence type="ECO:0000313" key="1">
    <source>
        <dbReference type="EMBL" id="WND03779.1"/>
    </source>
</evidence>
<proteinExistence type="predicted"/>
<dbReference type="InterPro" id="IPR036388">
    <property type="entry name" value="WH-like_DNA-bd_sf"/>
</dbReference>
<reference evidence="1" key="1">
    <citation type="submission" date="2023-04" db="EMBL/GenBank/DDBJ databases">
        <title>Complete genome sequence of Temperatibacter marinus.</title>
        <authorList>
            <person name="Rong J.-C."/>
            <person name="Yi M.-L."/>
            <person name="Zhao Q."/>
        </authorList>
    </citation>
    <scope>NUCLEOTIDE SEQUENCE</scope>
    <source>
        <strain evidence="1">NBRC 110045</strain>
    </source>
</reference>
<dbReference type="GO" id="GO:0003700">
    <property type="term" value="F:DNA-binding transcription factor activity"/>
    <property type="evidence" value="ECO:0007669"/>
    <property type="project" value="TreeGrafter"/>
</dbReference>
<dbReference type="InterPro" id="IPR014290">
    <property type="entry name" value="SUF_FeS_clus_asmbl_reg"/>
</dbReference>
<gene>
    <name evidence="1" type="ORF">QGN29_05240</name>
</gene>
<dbReference type="PANTHER" id="PTHR33221">
    <property type="entry name" value="WINGED HELIX-TURN-HELIX TRANSCRIPTIONAL REGULATOR, RRF2 FAMILY"/>
    <property type="match status" value="1"/>
</dbReference>
<dbReference type="InterPro" id="IPR000944">
    <property type="entry name" value="Tscrpt_reg_Rrf2"/>
</dbReference>
<dbReference type="KEGG" id="tmk:QGN29_05240"/>
<dbReference type="PROSITE" id="PS51197">
    <property type="entry name" value="HTH_RRF2_2"/>
    <property type="match status" value="1"/>
</dbReference>
<dbReference type="InterPro" id="IPR036390">
    <property type="entry name" value="WH_DNA-bd_sf"/>
</dbReference>
<dbReference type="Pfam" id="PF02082">
    <property type="entry name" value="Rrf2"/>
    <property type="match status" value="1"/>
</dbReference>
<dbReference type="SUPFAM" id="SSF46785">
    <property type="entry name" value="Winged helix' DNA-binding domain"/>
    <property type="match status" value="1"/>
</dbReference>
<sequence>MIRLTNLADYAVLLMAEIAKGFEEKNLYSAQGLSNVTKIPATTVSKILNLLGKADLLISTRGLKGGFTLARSKDEISMTDIIEAIDGPISLTHCVSTTKHDCSYEEMCGMRPHWVMINQTIREGLDKISLASIETPKAGLALNALLDETMETAAE</sequence>
<dbReference type="GO" id="GO:0005829">
    <property type="term" value="C:cytosol"/>
    <property type="evidence" value="ECO:0007669"/>
    <property type="project" value="TreeGrafter"/>
</dbReference>
<dbReference type="EMBL" id="CP123872">
    <property type="protein sequence ID" value="WND03779.1"/>
    <property type="molecule type" value="Genomic_DNA"/>
</dbReference>
<dbReference type="NCBIfam" id="TIGR00738">
    <property type="entry name" value="rrf2_super"/>
    <property type="match status" value="1"/>
</dbReference>
<dbReference type="NCBIfam" id="TIGR02944">
    <property type="entry name" value="suf_reg_Xantho"/>
    <property type="match status" value="1"/>
</dbReference>
<accession>A0AA52EK98</accession>
<dbReference type="Proteomes" id="UP001268683">
    <property type="component" value="Chromosome"/>
</dbReference>
<evidence type="ECO:0000313" key="2">
    <source>
        <dbReference type="Proteomes" id="UP001268683"/>
    </source>
</evidence>
<dbReference type="Gene3D" id="1.10.10.10">
    <property type="entry name" value="Winged helix-like DNA-binding domain superfamily/Winged helix DNA-binding domain"/>
    <property type="match status" value="1"/>
</dbReference>
<dbReference type="RefSeq" id="WP_310799633.1">
    <property type="nucleotide sequence ID" value="NZ_CP123872.1"/>
</dbReference>
<keyword evidence="2" id="KW-1185">Reference proteome</keyword>
<dbReference type="PANTHER" id="PTHR33221:SF2">
    <property type="entry name" value="TRANSCRIPTIONAL REGULATOR"/>
    <property type="match status" value="1"/>
</dbReference>
<organism evidence="1 2">
    <name type="scientific">Temperatibacter marinus</name>
    <dbReference type="NCBI Taxonomy" id="1456591"/>
    <lineage>
        <taxon>Bacteria</taxon>
        <taxon>Pseudomonadati</taxon>
        <taxon>Pseudomonadota</taxon>
        <taxon>Alphaproteobacteria</taxon>
        <taxon>Kordiimonadales</taxon>
        <taxon>Temperatibacteraceae</taxon>
        <taxon>Temperatibacter</taxon>
    </lineage>
</organism>
<name>A0AA52EK98_9PROT</name>